<keyword evidence="8" id="KW-1185">Reference proteome</keyword>
<evidence type="ECO:0000256" key="1">
    <source>
        <dbReference type="ARBA" id="ARBA00004496"/>
    </source>
</evidence>
<keyword evidence="2" id="KW-0963">Cytoplasm</keyword>
<keyword evidence="3" id="KW-0805">Transcription regulation</keyword>
<dbReference type="InterPro" id="IPR000835">
    <property type="entry name" value="HTH_MarR-typ"/>
</dbReference>
<dbReference type="SMART" id="SM00347">
    <property type="entry name" value="HTH_MARR"/>
    <property type="match status" value="1"/>
</dbReference>
<evidence type="ECO:0000259" key="6">
    <source>
        <dbReference type="PROSITE" id="PS50995"/>
    </source>
</evidence>
<dbReference type="SUPFAM" id="SSF46785">
    <property type="entry name" value="Winged helix' DNA-binding domain"/>
    <property type="match status" value="1"/>
</dbReference>
<dbReference type="PANTHER" id="PTHR33164:SF5">
    <property type="entry name" value="ORGANIC HYDROPEROXIDE RESISTANCE TRANSCRIPTIONAL REGULATOR"/>
    <property type="match status" value="1"/>
</dbReference>
<dbReference type="GO" id="GO:0003677">
    <property type="term" value="F:DNA binding"/>
    <property type="evidence" value="ECO:0007669"/>
    <property type="project" value="UniProtKB-KW"/>
</dbReference>
<evidence type="ECO:0000256" key="4">
    <source>
        <dbReference type="ARBA" id="ARBA00023125"/>
    </source>
</evidence>
<evidence type="ECO:0000256" key="5">
    <source>
        <dbReference type="ARBA" id="ARBA00023163"/>
    </source>
</evidence>
<name>A0A3P3QQS0_9GAMM</name>
<sequence>MANSSEQTKAPLDAQSQKALHLDQQLCFALYSTSLAMTKVYKPLLDKLGLTYPQYLIMLILWQNDGVALKDIGEQLHIDSGALTPVIKRMEAMGLLVRTRNPHNERTLEIRLTEAGWAMRPQAVQVHQSIGLSCGMAEPDIHALRLELMQLRAQLTRQS</sequence>
<dbReference type="PROSITE" id="PS50995">
    <property type="entry name" value="HTH_MARR_2"/>
    <property type="match status" value="1"/>
</dbReference>
<dbReference type="InterPro" id="IPR039422">
    <property type="entry name" value="MarR/SlyA-like"/>
</dbReference>
<dbReference type="Proteomes" id="UP000276260">
    <property type="component" value="Unassembled WGS sequence"/>
</dbReference>
<proteinExistence type="predicted"/>
<dbReference type="AlphaFoldDB" id="A0A3P3QQS0"/>
<dbReference type="PANTHER" id="PTHR33164">
    <property type="entry name" value="TRANSCRIPTIONAL REGULATOR, MARR FAMILY"/>
    <property type="match status" value="1"/>
</dbReference>
<keyword evidence="5" id="KW-0804">Transcription</keyword>
<feature type="domain" description="HTH marR-type" evidence="6">
    <location>
        <begin position="23"/>
        <end position="153"/>
    </location>
</feature>
<gene>
    <name evidence="7" type="ORF">EIK76_01940</name>
</gene>
<dbReference type="FunFam" id="1.10.10.10:FF:000163">
    <property type="entry name" value="MarR family transcriptional regulator"/>
    <property type="match status" value="1"/>
</dbReference>
<accession>A0A3P3QQS0</accession>
<protein>
    <submittedName>
        <fullName evidence="7">MarR family transcriptional regulator</fullName>
    </submittedName>
</protein>
<dbReference type="Pfam" id="PF22381">
    <property type="entry name" value="Staph_reg_Sar_Rot"/>
    <property type="match status" value="1"/>
</dbReference>
<dbReference type="Gene3D" id="1.10.10.10">
    <property type="entry name" value="Winged helix-like DNA-binding domain superfamily/Winged helix DNA-binding domain"/>
    <property type="match status" value="1"/>
</dbReference>
<comment type="subcellular location">
    <subcellularLocation>
        <location evidence="1">Cytoplasm</location>
    </subcellularLocation>
</comment>
<dbReference type="RefSeq" id="WP_046519621.1">
    <property type="nucleotide sequence ID" value="NZ_LAVS01000014.1"/>
</dbReference>
<comment type="caution">
    <text evidence="7">The sequence shown here is derived from an EMBL/GenBank/DDBJ whole genome shotgun (WGS) entry which is preliminary data.</text>
</comment>
<dbReference type="GO" id="GO:0005737">
    <property type="term" value="C:cytoplasm"/>
    <property type="evidence" value="ECO:0007669"/>
    <property type="project" value="UniProtKB-SubCell"/>
</dbReference>
<dbReference type="InterPro" id="IPR036390">
    <property type="entry name" value="WH_DNA-bd_sf"/>
</dbReference>
<keyword evidence="4" id="KW-0238">DNA-binding</keyword>
<dbReference type="EMBL" id="RRCF01000001">
    <property type="protein sequence ID" value="RRJ22869.1"/>
    <property type="molecule type" value="Genomic_DNA"/>
</dbReference>
<evidence type="ECO:0000313" key="7">
    <source>
        <dbReference type="EMBL" id="RRJ22869.1"/>
    </source>
</evidence>
<dbReference type="InterPro" id="IPR055166">
    <property type="entry name" value="Transc_reg_Sar_Rot_HTH"/>
</dbReference>
<reference evidence="7 8" key="1">
    <citation type="submission" date="2018-11" db="EMBL/GenBank/DDBJ databases">
        <title>Draft genome analysis of Rheinheimera mesophila isolated from an industrial waste site.</title>
        <authorList>
            <person name="Yu Q."/>
            <person name="Qi Y."/>
            <person name="Zhang H."/>
            <person name="Lu Y."/>
            <person name="Pu J."/>
        </authorList>
    </citation>
    <scope>NUCLEOTIDE SEQUENCE [LARGE SCALE GENOMIC DNA]</scope>
    <source>
        <strain evidence="7 8">IITR13</strain>
    </source>
</reference>
<organism evidence="7 8">
    <name type="scientific">Rheinheimera mesophila</name>
    <dbReference type="NCBI Taxonomy" id="1547515"/>
    <lineage>
        <taxon>Bacteria</taxon>
        <taxon>Pseudomonadati</taxon>
        <taxon>Pseudomonadota</taxon>
        <taxon>Gammaproteobacteria</taxon>
        <taxon>Chromatiales</taxon>
        <taxon>Chromatiaceae</taxon>
        <taxon>Rheinheimera</taxon>
    </lineage>
</organism>
<dbReference type="GO" id="GO:0006950">
    <property type="term" value="P:response to stress"/>
    <property type="evidence" value="ECO:0007669"/>
    <property type="project" value="TreeGrafter"/>
</dbReference>
<evidence type="ECO:0000256" key="3">
    <source>
        <dbReference type="ARBA" id="ARBA00023015"/>
    </source>
</evidence>
<evidence type="ECO:0000313" key="8">
    <source>
        <dbReference type="Proteomes" id="UP000276260"/>
    </source>
</evidence>
<dbReference type="GO" id="GO:0003700">
    <property type="term" value="F:DNA-binding transcription factor activity"/>
    <property type="evidence" value="ECO:0007669"/>
    <property type="project" value="InterPro"/>
</dbReference>
<dbReference type="InterPro" id="IPR036388">
    <property type="entry name" value="WH-like_DNA-bd_sf"/>
</dbReference>
<evidence type="ECO:0000256" key="2">
    <source>
        <dbReference type="ARBA" id="ARBA00022490"/>
    </source>
</evidence>
<dbReference type="OrthoDB" id="9806864at2"/>